<evidence type="ECO:0000313" key="1">
    <source>
        <dbReference type="EMBL" id="CAH2058986.1"/>
    </source>
</evidence>
<dbReference type="EMBL" id="OW152838">
    <property type="protein sequence ID" value="CAH2058986.1"/>
    <property type="molecule type" value="Genomic_DNA"/>
</dbReference>
<reference evidence="1" key="1">
    <citation type="submission" date="2022-03" db="EMBL/GenBank/DDBJ databases">
        <authorList>
            <person name="Martin H S."/>
        </authorList>
    </citation>
    <scope>NUCLEOTIDE SEQUENCE</scope>
</reference>
<dbReference type="Proteomes" id="UP000837857">
    <property type="component" value="Chromosome 26"/>
</dbReference>
<evidence type="ECO:0000313" key="2">
    <source>
        <dbReference type="Proteomes" id="UP000837857"/>
    </source>
</evidence>
<sequence>MMTGVSGSGLSDSGLSVCDAFPRAVNVFARICAVTDASGKLPEPPGEEASLLAVYLLYREAVRPRRSANDAVGAAPARQRASLLPNLAPATERR</sequence>
<protein>
    <submittedName>
        <fullName evidence="1">Uncharacterized protein</fullName>
    </submittedName>
</protein>
<proteinExistence type="predicted"/>
<feature type="non-terminal residue" evidence="1">
    <location>
        <position position="1"/>
    </location>
</feature>
<name>A0ABN8IMD7_9NEOP</name>
<keyword evidence="2" id="KW-1185">Reference proteome</keyword>
<organism evidence="1 2">
    <name type="scientific">Iphiclides podalirius</name>
    <name type="common">scarce swallowtail</name>
    <dbReference type="NCBI Taxonomy" id="110791"/>
    <lineage>
        <taxon>Eukaryota</taxon>
        <taxon>Metazoa</taxon>
        <taxon>Ecdysozoa</taxon>
        <taxon>Arthropoda</taxon>
        <taxon>Hexapoda</taxon>
        <taxon>Insecta</taxon>
        <taxon>Pterygota</taxon>
        <taxon>Neoptera</taxon>
        <taxon>Endopterygota</taxon>
        <taxon>Lepidoptera</taxon>
        <taxon>Glossata</taxon>
        <taxon>Ditrysia</taxon>
        <taxon>Papilionoidea</taxon>
        <taxon>Papilionidae</taxon>
        <taxon>Papilioninae</taxon>
        <taxon>Iphiclides</taxon>
    </lineage>
</organism>
<accession>A0ABN8IMD7</accession>
<gene>
    <name evidence="1" type="ORF">IPOD504_LOCUS10664</name>
</gene>